<dbReference type="EMBL" id="CP003065">
    <property type="protein sequence ID" value="AEV66790.1"/>
    <property type="molecule type" value="Genomic_DNA"/>
</dbReference>
<dbReference type="AlphaFoldDB" id="G8LYS2"/>
<evidence type="ECO:0000313" key="1">
    <source>
        <dbReference type="EMBL" id="AEV66790.1"/>
    </source>
</evidence>
<sequence>MVVKSLSLVFEYKIKESYNLIGPFYKILAFNFMQNTFDTLAYLNFSVIFAYNNFYSLRKYICITV</sequence>
<dbReference type="KEGG" id="ccl:Clocl_0032"/>
<evidence type="ECO:0000313" key="2">
    <source>
        <dbReference type="Proteomes" id="UP000005435"/>
    </source>
</evidence>
<organism evidence="1 2">
    <name type="scientific">Acetivibrio clariflavus (strain DSM 19732 / NBRC 101661 / EBR45)</name>
    <name type="common">Clostridium clariflavum</name>
    <dbReference type="NCBI Taxonomy" id="720554"/>
    <lineage>
        <taxon>Bacteria</taxon>
        <taxon>Bacillati</taxon>
        <taxon>Bacillota</taxon>
        <taxon>Clostridia</taxon>
        <taxon>Eubacteriales</taxon>
        <taxon>Oscillospiraceae</taxon>
        <taxon>Acetivibrio</taxon>
    </lineage>
</organism>
<accession>G8LYS2</accession>
<reference evidence="1 2" key="2">
    <citation type="journal article" date="2012" name="Stand. Genomic Sci.">
        <title>Complete Genome Sequence of Clostridium clariflavum DSM 19732.</title>
        <authorList>
            <person name="Izquierdo J.A."/>
            <person name="Goodwin L."/>
            <person name="Davenport K.W."/>
            <person name="Teshima H."/>
            <person name="Bruce D."/>
            <person name="Detter C."/>
            <person name="Tapia R."/>
            <person name="Han S."/>
            <person name="Land M."/>
            <person name="Hauser L."/>
            <person name="Jeffries C.D."/>
            <person name="Han J."/>
            <person name="Pitluck S."/>
            <person name="Nolan M."/>
            <person name="Chen A."/>
            <person name="Huntemann M."/>
            <person name="Mavromatis K."/>
            <person name="Mikhailova N."/>
            <person name="Liolios K."/>
            <person name="Woyke T."/>
            <person name="Lynd L.R."/>
        </authorList>
    </citation>
    <scope>NUCLEOTIDE SEQUENCE [LARGE SCALE GENOMIC DNA]</scope>
    <source>
        <strain evidence="2">DSM 19732 / NBRC 101661 / EBR45</strain>
    </source>
</reference>
<dbReference type="Proteomes" id="UP000005435">
    <property type="component" value="Chromosome"/>
</dbReference>
<proteinExistence type="predicted"/>
<protein>
    <submittedName>
        <fullName evidence="1">Uncharacterized protein</fullName>
    </submittedName>
</protein>
<name>G8LYS2_ACECE</name>
<reference evidence="2" key="1">
    <citation type="submission" date="2011-12" db="EMBL/GenBank/DDBJ databases">
        <title>Complete sequence of Clostridium clariflavum DSM 19732.</title>
        <authorList>
            <consortium name="US DOE Joint Genome Institute"/>
            <person name="Lucas S."/>
            <person name="Han J."/>
            <person name="Lapidus A."/>
            <person name="Cheng J.-F."/>
            <person name="Goodwin L."/>
            <person name="Pitluck S."/>
            <person name="Peters L."/>
            <person name="Teshima H."/>
            <person name="Detter J.C."/>
            <person name="Han C."/>
            <person name="Tapia R."/>
            <person name="Land M."/>
            <person name="Hauser L."/>
            <person name="Kyrpides N."/>
            <person name="Ivanova N."/>
            <person name="Pagani I."/>
            <person name="Kitzmiller T."/>
            <person name="Lynd L."/>
            <person name="Izquierdo J."/>
            <person name="Woyke T."/>
        </authorList>
    </citation>
    <scope>NUCLEOTIDE SEQUENCE [LARGE SCALE GENOMIC DNA]</scope>
    <source>
        <strain evidence="2">DSM 19732 / NBRC 101661 / EBR45</strain>
    </source>
</reference>
<gene>
    <name evidence="1" type="ordered locus">Clocl_0032</name>
</gene>
<keyword evidence="2" id="KW-1185">Reference proteome</keyword>
<dbReference type="HOGENOM" id="CLU_2841993_0_0_9"/>